<accession>A0AA39MKU5</accession>
<dbReference type="Proteomes" id="UP001175226">
    <property type="component" value="Unassembled WGS sequence"/>
</dbReference>
<organism evidence="1 2">
    <name type="scientific">Armillaria borealis</name>
    <dbReference type="NCBI Taxonomy" id="47425"/>
    <lineage>
        <taxon>Eukaryota</taxon>
        <taxon>Fungi</taxon>
        <taxon>Dikarya</taxon>
        <taxon>Basidiomycota</taxon>
        <taxon>Agaricomycotina</taxon>
        <taxon>Agaricomycetes</taxon>
        <taxon>Agaricomycetidae</taxon>
        <taxon>Agaricales</taxon>
        <taxon>Marasmiineae</taxon>
        <taxon>Physalacriaceae</taxon>
        <taxon>Armillaria</taxon>
    </lineage>
</organism>
<evidence type="ECO:0000313" key="2">
    <source>
        <dbReference type="Proteomes" id="UP001175226"/>
    </source>
</evidence>
<dbReference type="AlphaFoldDB" id="A0AA39MKU5"/>
<name>A0AA39MKU5_9AGAR</name>
<protein>
    <submittedName>
        <fullName evidence="1">Uncharacterized protein</fullName>
    </submittedName>
</protein>
<reference evidence="1" key="1">
    <citation type="submission" date="2023-06" db="EMBL/GenBank/DDBJ databases">
        <authorList>
            <consortium name="Lawrence Berkeley National Laboratory"/>
            <person name="Ahrendt S."/>
            <person name="Sahu N."/>
            <person name="Indic B."/>
            <person name="Wong-Bajracharya J."/>
            <person name="Merenyi Z."/>
            <person name="Ke H.-M."/>
            <person name="Monk M."/>
            <person name="Kocsube S."/>
            <person name="Drula E."/>
            <person name="Lipzen A."/>
            <person name="Balint B."/>
            <person name="Henrissat B."/>
            <person name="Andreopoulos B."/>
            <person name="Martin F.M."/>
            <person name="Harder C.B."/>
            <person name="Rigling D."/>
            <person name="Ford K.L."/>
            <person name="Foster G.D."/>
            <person name="Pangilinan J."/>
            <person name="Papanicolaou A."/>
            <person name="Barry K."/>
            <person name="LaButti K."/>
            <person name="Viragh M."/>
            <person name="Koriabine M."/>
            <person name="Yan M."/>
            <person name="Riley R."/>
            <person name="Champramary S."/>
            <person name="Plett K.L."/>
            <person name="Tsai I.J."/>
            <person name="Slot J."/>
            <person name="Sipos G."/>
            <person name="Plett J."/>
            <person name="Nagy L.G."/>
            <person name="Grigoriev I.V."/>
        </authorList>
    </citation>
    <scope>NUCLEOTIDE SEQUENCE</scope>
    <source>
        <strain evidence="1">FPL87.14</strain>
    </source>
</reference>
<dbReference type="InterPro" id="IPR046521">
    <property type="entry name" value="DUF6698"/>
</dbReference>
<comment type="caution">
    <text evidence="1">The sequence shown here is derived from an EMBL/GenBank/DDBJ whole genome shotgun (WGS) entry which is preliminary data.</text>
</comment>
<sequence length="159" mass="17672">DSNKPVKSKTTNAILWKLEEVTPGTIAYAATVAHFVLAGDERFDKCGAQSGIIYASDYYQYKKTIIETISTPYMKETITAYNQFLFDGRPFEALGRIDVEHQMTMSNTPAVNDPTPDTPVVDPEIQNLIRGVETVDIQTAASSHDEVQNVHMPEARCSQ</sequence>
<dbReference type="Pfam" id="PF20414">
    <property type="entry name" value="DUF6698"/>
    <property type="match status" value="1"/>
</dbReference>
<proteinExistence type="predicted"/>
<evidence type="ECO:0000313" key="1">
    <source>
        <dbReference type="EMBL" id="KAK0437419.1"/>
    </source>
</evidence>
<keyword evidence="2" id="KW-1185">Reference proteome</keyword>
<gene>
    <name evidence="1" type="ORF">EV421DRAFT_1907443</name>
</gene>
<feature type="non-terminal residue" evidence="1">
    <location>
        <position position="159"/>
    </location>
</feature>
<dbReference type="EMBL" id="JAUEPT010000049">
    <property type="protein sequence ID" value="KAK0437419.1"/>
    <property type="molecule type" value="Genomic_DNA"/>
</dbReference>